<protein>
    <submittedName>
        <fullName evidence="3">Folate-binding protein YgfZ</fullName>
    </submittedName>
</protein>
<gene>
    <name evidence="3" type="ORF">FV139_06350</name>
</gene>
<dbReference type="Gene3D" id="3.30.70.1400">
    <property type="entry name" value="Aminomethyltransferase beta-barrel domains"/>
    <property type="match status" value="1"/>
</dbReference>
<dbReference type="InterPro" id="IPR006222">
    <property type="entry name" value="GCVT_N"/>
</dbReference>
<dbReference type="NCBIfam" id="TIGR03317">
    <property type="entry name" value="ygfZ_signature"/>
    <property type="match status" value="1"/>
</dbReference>
<evidence type="ECO:0000313" key="3">
    <source>
        <dbReference type="EMBL" id="TXS95503.1"/>
    </source>
</evidence>
<dbReference type="SUPFAM" id="SSF103025">
    <property type="entry name" value="Folate-binding domain"/>
    <property type="match status" value="1"/>
</dbReference>
<name>A0A5C9A3P7_9GAMM</name>
<dbReference type="PANTHER" id="PTHR22602">
    <property type="entry name" value="TRANSFERASE CAF17, MITOCHONDRIAL-RELATED"/>
    <property type="match status" value="1"/>
</dbReference>
<dbReference type="PIRSF" id="PIRSF006487">
    <property type="entry name" value="GcvT"/>
    <property type="match status" value="1"/>
</dbReference>
<feature type="binding site" evidence="1">
    <location>
        <position position="147"/>
    </location>
    <ligand>
        <name>substrate</name>
    </ligand>
</feature>
<evidence type="ECO:0000313" key="4">
    <source>
        <dbReference type="Proteomes" id="UP000321039"/>
    </source>
</evidence>
<dbReference type="Pfam" id="PF01571">
    <property type="entry name" value="GCV_T"/>
    <property type="match status" value="1"/>
</dbReference>
<dbReference type="PANTHER" id="PTHR22602:SF0">
    <property type="entry name" value="TRANSFERASE CAF17, MITOCHONDRIAL-RELATED"/>
    <property type="match status" value="1"/>
</dbReference>
<dbReference type="RefSeq" id="WP_148067414.1">
    <property type="nucleotide sequence ID" value="NZ_VRZA01000002.1"/>
</dbReference>
<dbReference type="InterPro" id="IPR017703">
    <property type="entry name" value="YgfZ/GCV_T_CS"/>
</dbReference>
<feature type="domain" description="GCVT N-terminal" evidence="2">
    <location>
        <begin position="14"/>
        <end position="123"/>
    </location>
</feature>
<organism evidence="3 4">
    <name type="scientific">Parahaliea maris</name>
    <dbReference type="NCBI Taxonomy" id="2716870"/>
    <lineage>
        <taxon>Bacteria</taxon>
        <taxon>Pseudomonadati</taxon>
        <taxon>Pseudomonadota</taxon>
        <taxon>Gammaproteobacteria</taxon>
        <taxon>Cellvibrionales</taxon>
        <taxon>Halieaceae</taxon>
        <taxon>Parahaliea</taxon>
    </lineage>
</organism>
<proteinExistence type="predicted"/>
<dbReference type="InterPro" id="IPR045179">
    <property type="entry name" value="YgfZ/GcvT"/>
</dbReference>
<dbReference type="GO" id="GO:0016226">
    <property type="term" value="P:iron-sulfur cluster assembly"/>
    <property type="evidence" value="ECO:0007669"/>
    <property type="project" value="TreeGrafter"/>
</dbReference>
<dbReference type="EMBL" id="VRZA01000002">
    <property type="protein sequence ID" value="TXS95503.1"/>
    <property type="molecule type" value="Genomic_DNA"/>
</dbReference>
<dbReference type="Proteomes" id="UP000321039">
    <property type="component" value="Unassembled WGS sequence"/>
</dbReference>
<dbReference type="Gene3D" id="2.40.30.160">
    <property type="match status" value="1"/>
</dbReference>
<dbReference type="Gene3D" id="3.30.70.1630">
    <property type="match status" value="1"/>
</dbReference>
<evidence type="ECO:0000259" key="2">
    <source>
        <dbReference type="Pfam" id="PF01571"/>
    </source>
</evidence>
<sequence length="315" mass="33425">MPAFYSQLDNESLLQVSGPDAATFLQGQLTCDVRAIDAAHAAPGAWCNAQGRIIADLLLVQCTTDQYLLRLRADIAASTATRLGKYVVFSKASVERLENWRVFALWGDELAEALGSLFPDLPEGRFGSVSGEGLSLVQMDEAGQQFELYASPERGDISAGLSSLEAADSSQWQALQIASGLGRIEAETVEEFLPQALNFDLEGFVSFQKGCYTGQEVIARLHYRGKSKRRAFIGRVDCASAPGAGAPVFQQGASQAVGNVVNAVGSPDQGCTLLLSTTLKACRETLYLAPDGGPAITLTVPAELVGDSDPETDGN</sequence>
<dbReference type="AlphaFoldDB" id="A0A5C9A3P7"/>
<comment type="caution">
    <text evidence="3">The sequence shown here is derived from an EMBL/GenBank/DDBJ whole genome shotgun (WGS) entry which is preliminary data.</text>
</comment>
<evidence type="ECO:0000256" key="1">
    <source>
        <dbReference type="PIRSR" id="PIRSR006487-1"/>
    </source>
</evidence>
<accession>A0A5C9A3P7</accession>
<reference evidence="3 4" key="1">
    <citation type="submission" date="2019-08" db="EMBL/GenBank/DDBJ databases">
        <title>Parahaliea maris sp. nov., isolated from the surface seawater.</title>
        <authorList>
            <person name="Liu Y."/>
        </authorList>
    </citation>
    <scope>NUCLEOTIDE SEQUENCE [LARGE SCALE GENOMIC DNA]</scope>
    <source>
        <strain evidence="3 4">HSLHS9</strain>
    </source>
</reference>
<keyword evidence="4" id="KW-1185">Reference proteome</keyword>